<dbReference type="InParanoid" id="A0A3N4L3G3"/>
<feature type="region of interest" description="Disordered" evidence="1">
    <location>
        <begin position="267"/>
        <end position="296"/>
    </location>
</feature>
<feature type="region of interest" description="Disordered" evidence="1">
    <location>
        <begin position="81"/>
        <end position="110"/>
    </location>
</feature>
<reference evidence="2 3" key="1">
    <citation type="journal article" date="2018" name="Nat. Ecol. Evol.">
        <title>Pezizomycetes genomes reveal the molecular basis of ectomycorrhizal truffle lifestyle.</title>
        <authorList>
            <person name="Murat C."/>
            <person name="Payen T."/>
            <person name="Noel B."/>
            <person name="Kuo A."/>
            <person name="Morin E."/>
            <person name="Chen J."/>
            <person name="Kohler A."/>
            <person name="Krizsan K."/>
            <person name="Balestrini R."/>
            <person name="Da Silva C."/>
            <person name="Montanini B."/>
            <person name="Hainaut M."/>
            <person name="Levati E."/>
            <person name="Barry K.W."/>
            <person name="Belfiori B."/>
            <person name="Cichocki N."/>
            <person name="Clum A."/>
            <person name="Dockter R.B."/>
            <person name="Fauchery L."/>
            <person name="Guy J."/>
            <person name="Iotti M."/>
            <person name="Le Tacon F."/>
            <person name="Lindquist E.A."/>
            <person name="Lipzen A."/>
            <person name="Malagnac F."/>
            <person name="Mello A."/>
            <person name="Molinier V."/>
            <person name="Miyauchi S."/>
            <person name="Poulain J."/>
            <person name="Riccioni C."/>
            <person name="Rubini A."/>
            <person name="Sitrit Y."/>
            <person name="Splivallo R."/>
            <person name="Traeger S."/>
            <person name="Wang M."/>
            <person name="Zifcakova L."/>
            <person name="Wipf D."/>
            <person name="Zambonelli A."/>
            <person name="Paolocci F."/>
            <person name="Nowrousian M."/>
            <person name="Ottonello S."/>
            <person name="Baldrian P."/>
            <person name="Spatafora J.W."/>
            <person name="Henrissat B."/>
            <person name="Nagy L.G."/>
            <person name="Aury J.M."/>
            <person name="Wincker P."/>
            <person name="Grigoriev I.V."/>
            <person name="Bonfante P."/>
            <person name="Martin F.M."/>
        </authorList>
    </citation>
    <scope>NUCLEOTIDE SEQUENCE [LARGE SCALE GENOMIC DNA]</scope>
    <source>
        <strain evidence="2 3">CCBAS932</strain>
    </source>
</reference>
<dbReference type="AlphaFoldDB" id="A0A3N4L3G3"/>
<feature type="region of interest" description="Disordered" evidence="1">
    <location>
        <begin position="173"/>
        <end position="194"/>
    </location>
</feature>
<evidence type="ECO:0000256" key="1">
    <source>
        <dbReference type="SAM" id="MobiDB-lite"/>
    </source>
</evidence>
<sequence length="434" mass="47929">MPPTQPIHAGSLSTVTKLADNPPLYVNPTAPVMPSLILYIVRVPGSQDLFLTTLHPLSTTVTAEDINACIYYIHIHPNSTGTDTATPPQPSHLAPRPTHHRRWSSQSLRSPRWHKTIGTLPTMTIVRRDPASGAQWNVAKVSQLPPVPDNDDASNNDRIMLEITAEGYDKFLPPAKPPFHPPPSTQGVSSEGPDLTWQDFAYRTEAEEREAWEARRRGQLRRESSQFGMNDWMIDDDQPLEEVDRVFRRVMSLEGVGFWKRVKGIGHHRKSKSHDGNGSNGSSGDGEKAGPRKEKAKKRGYVFQGLWGAGADGGLGRCGFKDEAAGKFLKCKYYPPDINSTAQRSSLLSVIEFKPPSTTVMSSSSSGRHRTPSPSTDINSAAPESITSVKSKLGMLVLHSDGQYMMDLLVAANMAVFWRRWESWAAERSALGAR</sequence>
<dbReference type="Proteomes" id="UP000277580">
    <property type="component" value="Unassembled WGS sequence"/>
</dbReference>
<feature type="compositionally biased region" description="Low complexity" evidence="1">
    <location>
        <begin position="357"/>
        <end position="376"/>
    </location>
</feature>
<name>A0A3N4L3G3_9PEZI</name>
<accession>A0A3N4L3G3</accession>
<proteinExistence type="predicted"/>
<dbReference type="STRING" id="1392247.A0A3N4L3G3"/>
<evidence type="ECO:0000313" key="2">
    <source>
        <dbReference type="EMBL" id="RPB15171.1"/>
    </source>
</evidence>
<dbReference type="OrthoDB" id="5426191at2759"/>
<gene>
    <name evidence="2" type="ORF">P167DRAFT_533364</name>
</gene>
<feature type="compositionally biased region" description="Pro residues" evidence="1">
    <location>
        <begin position="174"/>
        <end position="184"/>
    </location>
</feature>
<keyword evidence="3" id="KW-1185">Reference proteome</keyword>
<organism evidence="2 3">
    <name type="scientific">Morchella conica CCBAS932</name>
    <dbReference type="NCBI Taxonomy" id="1392247"/>
    <lineage>
        <taxon>Eukaryota</taxon>
        <taxon>Fungi</taxon>
        <taxon>Dikarya</taxon>
        <taxon>Ascomycota</taxon>
        <taxon>Pezizomycotina</taxon>
        <taxon>Pezizomycetes</taxon>
        <taxon>Pezizales</taxon>
        <taxon>Morchellaceae</taxon>
        <taxon>Morchella</taxon>
    </lineage>
</organism>
<evidence type="ECO:0000313" key="3">
    <source>
        <dbReference type="Proteomes" id="UP000277580"/>
    </source>
</evidence>
<feature type="region of interest" description="Disordered" evidence="1">
    <location>
        <begin position="357"/>
        <end position="383"/>
    </location>
</feature>
<protein>
    <submittedName>
        <fullName evidence="2">Uncharacterized protein</fullName>
    </submittedName>
</protein>
<dbReference type="EMBL" id="ML119114">
    <property type="protein sequence ID" value="RPB15171.1"/>
    <property type="molecule type" value="Genomic_DNA"/>
</dbReference>